<dbReference type="OrthoDB" id="5874659at2759"/>
<evidence type="ECO:0000313" key="1">
    <source>
        <dbReference type="EMBL" id="VDN34998.1"/>
    </source>
</evidence>
<accession>A0A3P7NHF9</accession>
<reference evidence="1 2" key="1">
    <citation type="submission" date="2018-11" db="EMBL/GenBank/DDBJ databases">
        <authorList>
            <consortium name="Pathogen Informatics"/>
        </authorList>
    </citation>
    <scope>NUCLEOTIDE SEQUENCE [LARGE SCALE GENOMIC DNA]</scope>
</reference>
<evidence type="ECO:0000313" key="2">
    <source>
        <dbReference type="Proteomes" id="UP000271889"/>
    </source>
</evidence>
<organism evidence="1 2">
    <name type="scientific">Cylicostephanus goldi</name>
    <name type="common">Nematode worm</name>
    <dbReference type="NCBI Taxonomy" id="71465"/>
    <lineage>
        <taxon>Eukaryota</taxon>
        <taxon>Metazoa</taxon>
        <taxon>Ecdysozoa</taxon>
        <taxon>Nematoda</taxon>
        <taxon>Chromadorea</taxon>
        <taxon>Rhabditida</taxon>
        <taxon>Rhabditina</taxon>
        <taxon>Rhabditomorpha</taxon>
        <taxon>Strongyloidea</taxon>
        <taxon>Strongylidae</taxon>
        <taxon>Cylicostephanus</taxon>
    </lineage>
</organism>
<protein>
    <submittedName>
        <fullName evidence="1">Uncharacterized protein</fullName>
    </submittedName>
</protein>
<dbReference type="AlphaFoldDB" id="A0A3P7NHF9"/>
<gene>
    <name evidence="1" type="ORF">CGOC_LOCUS12804</name>
</gene>
<dbReference type="EMBL" id="UYRV01125863">
    <property type="protein sequence ID" value="VDN34998.1"/>
    <property type="molecule type" value="Genomic_DNA"/>
</dbReference>
<proteinExistence type="predicted"/>
<sequence length="150" mass="16862">MPGSSPRLLDDSLKSDIANIIVNDLVTSAVDEIDELKDLAGRLSFSRKEEQTISKPLQNLFEQLDDTYEDLLSIEKVDLIFCAVTNVSGVKFLKEILIAADTPRKEPPPQPSTEDAKESRLAELNQVLQSDKWVKAKVNQFIFMVTFTSY</sequence>
<name>A0A3P7NHF9_CYLGO</name>
<dbReference type="Proteomes" id="UP000271889">
    <property type="component" value="Unassembled WGS sequence"/>
</dbReference>
<keyword evidence="2" id="KW-1185">Reference proteome</keyword>